<dbReference type="Proteomes" id="UP000261032">
    <property type="component" value="Unassembled WGS sequence"/>
</dbReference>
<feature type="binding site" evidence="8">
    <location>
        <position position="491"/>
    </location>
    <ligand>
        <name>hybrid [4Fe-2O-2S] cluster</name>
        <dbReference type="ChEBI" id="CHEBI:60519"/>
    </ligand>
</feature>
<dbReference type="InterPro" id="IPR004137">
    <property type="entry name" value="HCP/CODH"/>
</dbReference>
<keyword evidence="3 8" id="KW-0479">Metal-binding</keyword>
<dbReference type="AlphaFoldDB" id="A0A3E3E9T5"/>
<feature type="binding site" evidence="8">
    <location>
        <position position="242"/>
    </location>
    <ligand>
        <name>hybrid [4Fe-2O-2S] cluster</name>
        <dbReference type="ChEBI" id="CHEBI:60519"/>
    </ligand>
</feature>
<feature type="binding site" evidence="8">
    <location>
        <position position="489"/>
    </location>
    <ligand>
        <name>hybrid [4Fe-2O-2S] cluster</name>
        <dbReference type="ChEBI" id="CHEBI:60519"/>
    </ligand>
</feature>
<keyword evidence="8" id="KW-0004">4Fe-4S</keyword>
<comment type="cofactor">
    <cofactor evidence="8">
        <name>[4Fe-4S] cluster</name>
        <dbReference type="ChEBI" id="CHEBI:49883"/>
    </cofactor>
    <text evidence="8">Binds 1 [4Fe-4S] cluster.</text>
</comment>
<dbReference type="FunFam" id="3.40.50.2030:FF:000001">
    <property type="entry name" value="Hydroxylamine reductase"/>
    <property type="match status" value="1"/>
</dbReference>
<comment type="catalytic activity">
    <reaction evidence="7 8">
        <text>A + NH4(+) + H2O = hydroxylamine + AH2 + H(+)</text>
        <dbReference type="Rhea" id="RHEA:22052"/>
        <dbReference type="ChEBI" id="CHEBI:13193"/>
        <dbReference type="ChEBI" id="CHEBI:15377"/>
        <dbReference type="ChEBI" id="CHEBI:15378"/>
        <dbReference type="ChEBI" id="CHEBI:15429"/>
        <dbReference type="ChEBI" id="CHEBI:17499"/>
        <dbReference type="ChEBI" id="CHEBI:28938"/>
        <dbReference type="EC" id="1.7.99.1"/>
    </reaction>
</comment>
<dbReference type="Pfam" id="PF03063">
    <property type="entry name" value="Prismane"/>
    <property type="match status" value="1"/>
</dbReference>
<comment type="subcellular location">
    <subcellularLocation>
        <location evidence="1 8">Cytoplasm</location>
    </subcellularLocation>
</comment>
<dbReference type="EMBL" id="QUSL01000029">
    <property type="protein sequence ID" value="RGD80884.1"/>
    <property type="molecule type" value="Genomic_DNA"/>
</dbReference>
<organism evidence="10 11">
    <name type="scientific">Thomasclavelia ramosa</name>
    <dbReference type="NCBI Taxonomy" id="1547"/>
    <lineage>
        <taxon>Bacteria</taxon>
        <taxon>Bacillati</taxon>
        <taxon>Bacillota</taxon>
        <taxon>Erysipelotrichia</taxon>
        <taxon>Erysipelotrichales</taxon>
        <taxon>Coprobacillaceae</taxon>
        <taxon>Thomasclavelia</taxon>
    </lineage>
</organism>
<dbReference type="InterPro" id="IPR015077">
    <property type="entry name" value="DUF1858"/>
</dbReference>
<keyword evidence="6 8" id="KW-0411">Iron-sulfur</keyword>
<evidence type="ECO:0000256" key="3">
    <source>
        <dbReference type="ARBA" id="ARBA00022723"/>
    </source>
</evidence>
<sequence length="612" mass="68205">MMENKMFCYQCQETVGNQGCSQVGVCGKTPETAGLQDLLIDVTKGLAEVINEVRCKGKEINNVYDDQVSENLFITITNANFDDQMIIEAVRKTLTLKKELLLQLDDQAVLSNRALWMEMEIEAIEKRMQMVGVLETADEDIRSLKQLITYGLKGMAAYNKHAHALGFRKDEIDRFIETTLVKIETSTMSLNDYVALTMETGKYGVQVMELLDQANTSTYGNPEITEVNIGVRNNPGILVSGHDLKDLEMLLEQTKDTGIDVYTHSEMLPAHYYPFFKKYPNFVGNYGNAWWKQREEFKTFNGPVLLTTNCLVPPLASYQERVYTTGAVGFEGCVHIDKDEHGYKDFSQIIEHAKKCLAPTQIETGKIVGGFAHHQVLALADQIVTAVKNGDIKKFVVMAGCDGRHPTRQYYTDFAQSLPTDSVILTAGCAKYRYNKLDLGTINGIPRVLDAGQCNDSYSLAMIALKLKEVFALEDINELPVIYNIAWYEQKAVIVLLALLSLGVKNIHLGPTLPAFLSPNIVDFLVDNFQISGIQSVQEDLNLFFPQTKKEDKFHRDMLVGSIIGMDPQAAQILSDSGMGCLGCPASQSETLADACLVHGLDVEEILKQLNQ</sequence>
<dbReference type="PANTHER" id="PTHR30109">
    <property type="entry name" value="HYDROXYLAMINE REDUCTASE"/>
    <property type="match status" value="1"/>
</dbReference>
<keyword evidence="2 8" id="KW-0963">Cytoplasm</keyword>
<evidence type="ECO:0000256" key="4">
    <source>
        <dbReference type="ARBA" id="ARBA00023002"/>
    </source>
</evidence>
<dbReference type="SUPFAM" id="SSF140683">
    <property type="entry name" value="SP0561-like"/>
    <property type="match status" value="1"/>
</dbReference>
<comment type="cofactor">
    <cofactor evidence="8">
        <name>hybrid [4Fe-2O-2S] cluster</name>
        <dbReference type="ChEBI" id="CHEBI:60519"/>
    </cofactor>
    <text evidence="8">Binds 1 hybrid [4Fe-2O-2S] cluster.</text>
</comment>
<dbReference type="NCBIfam" id="NF003658">
    <property type="entry name" value="PRK05290.1"/>
    <property type="match status" value="1"/>
</dbReference>
<dbReference type="HAMAP" id="MF_00069">
    <property type="entry name" value="Hydroxylam_reduct"/>
    <property type="match status" value="1"/>
</dbReference>
<comment type="function">
    <text evidence="8">Catalyzes the reduction of hydroxylamine to form NH(3) and H(2)O.</text>
</comment>
<dbReference type="InterPro" id="IPR011254">
    <property type="entry name" value="Prismane-like_sf"/>
</dbReference>
<evidence type="ECO:0000256" key="7">
    <source>
        <dbReference type="ARBA" id="ARBA00051350"/>
    </source>
</evidence>
<dbReference type="RefSeq" id="WP_117582303.1">
    <property type="nucleotide sequence ID" value="NZ_QUSL01000029.1"/>
</dbReference>
<feature type="binding site" evidence="8">
    <location>
        <position position="26"/>
    </location>
    <ligand>
        <name>[4Fe-4S] cluster</name>
        <dbReference type="ChEBI" id="CHEBI:49883"/>
    </ligand>
</feature>
<feature type="binding site" description="via persulfide group" evidence="8">
    <location>
        <position position="401"/>
    </location>
    <ligand>
        <name>hybrid [4Fe-2O-2S] cluster</name>
        <dbReference type="ChEBI" id="CHEBI:60519"/>
    </ligand>
</feature>
<feature type="binding site" evidence="8">
    <location>
        <position position="454"/>
    </location>
    <ligand>
        <name>hybrid [4Fe-2O-2S] cluster</name>
        <dbReference type="ChEBI" id="CHEBI:60519"/>
    </ligand>
</feature>
<accession>A0A3E3E9T5</accession>
<dbReference type="InterPro" id="IPR023883">
    <property type="entry name" value="CHP03980_redox-disulphide"/>
</dbReference>
<name>A0A3E3E9T5_9FIRM</name>
<evidence type="ECO:0000256" key="2">
    <source>
        <dbReference type="ARBA" id="ARBA00022490"/>
    </source>
</evidence>
<dbReference type="InterPro" id="IPR038062">
    <property type="entry name" value="ScdA-like_N_sf"/>
</dbReference>
<dbReference type="GO" id="GO:0042542">
    <property type="term" value="P:response to hydrogen peroxide"/>
    <property type="evidence" value="ECO:0007669"/>
    <property type="project" value="TreeGrafter"/>
</dbReference>
<dbReference type="NCBIfam" id="TIGR03980">
    <property type="entry name" value="prismane_assoc"/>
    <property type="match status" value="1"/>
</dbReference>
<feature type="modified residue" description="Cysteine persulfide" evidence="8">
    <location>
        <position position="401"/>
    </location>
</feature>
<dbReference type="GO" id="GO:0046872">
    <property type="term" value="F:metal ion binding"/>
    <property type="evidence" value="ECO:0007669"/>
    <property type="project" value="UniProtKB-KW"/>
</dbReference>
<dbReference type="SUPFAM" id="SSF56821">
    <property type="entry name" value="Prismane protein-like"/>
    <property type="match status" value="1"/>
</dbReference>
<evidence type="ECO:0000259" key="9">
    <source>
        <dbReference type="Pfam" id="PF08984"/>
    </source>
</evidence>
<dbReference type="NCBIfam" id="TIGR01703">
    <property type="entry name" value="hybrid_clust"/>
    <property type="match status" value="1"/>
</dbReference>
<comment type="similarity">
    <text evidence="8">Belongs to the HCP family.</text>
</comment>
<dbReference type="InterPro" id="IPR016100">
    <property type="entry name" value="Prismane_a-bundle"/>
</dbReference>
<dbReference type="FunFam" id="1.20.1270.20:FF:000001">
    <property type="entry name" value="Hydroxylamine reductase"/>
    <property type="match status" value="1"/>
</dbReference>
<dbReference type="InterPro" id="IPR016099">
    <property type="entry name" value="Prismane-like_a/b-sand"/>
</dbReference>
<dbReference type="Gene3D" id="1.20.1270.20">
    <property type="match status" value="2"/>
</dbReference>
<dbReference type="Gene3D" id="3.40.50.2030">
    <property type="match status" value="2"/>
</dbReference>
<dbReference type="FunFam" id="3.40.50.2030:FF:000002">
    <property type="entry name" value="Hydroxylamine reductase"/>
    <property type="match status" value="1"/>
</dbReference>
<keyword evidence="4 8" id="KW-0560">Oxidoreductase</keyword>
<protein>
    <recommendedName>
        <fullName evidence="8">Hydroxylamine reductase</fullName>
        <ecNumber evidence="8">1.7.99.1</ecNumber>
    </recommendedName>
    <alternativeName>
        <fullName evidence="8">Hybrid-cluster protein</fullName>
        <shortName evidence="8">HCP</shortName>
    </alternativeName>
    <alternativeName>
        <fullName evidence="8">Prismane protein</fullName>
    </alternativeName>
</protein>
<dbReference type="GO" id="GO:0005737">
    <property type="term" value="C:cytoplasm"/>
    <property type="evidence" value="ECO:0007669"/>
    <property type="project" value="UniProtKB-SubCell"/>
</dbReference>
<reference evidence="10 11" key="1">
    <citation type="submission" date="2018-08" db="EMBL/GenBank/DDBJ databases">
        <title>A genome reference for cultivated species of the human gut microbiota.</title>
        <authorList>
            <person name="Zou Y."/>
            <person name="Xue W."/>
            <person name="Luo G."/>
        </authorList>
    </citation>
    <scope>NUCLEOTIDE SEQUENCE [LARGE SCALE GENOMIC DNA]</scope>
    <source>
        <strain evidence="10 11">OM06-4</strain>
    </source>
</reference>
<keyword evidence="5 8" id="KW-0408">Iron</keyword>
<evidence type="ECO:0000256" key="5">
    <source>
        <dbReference type="ARBA" id="ARBA00023004"/>
    </source>
</evidence>
<gene>
    <name evidence="8" type="primary">hcp</name>
    <name evidence="10" type="ORF">DXB93_14820</name>
</gene>
<dbReference type="InterPro" id="IPR010048">
    <property type="entry name" value="Hydroxylam_reduct"/>
</dbReference>
<feature type="binding site" evidence="8">
    <location>
        <position position="310"/>
    </location>
    <ligand>
        <name>hybrid [4Fe-2O-2S] cluster</name>
        <dbReference type="ChEBI" id="CHEBI:60519"/>
    </ligand>
</feature>
<comment type="caution">
    <text evidence="10">The sequence shown here is derived from an EMBL/GenBank/DDBJ whole genome shotgun (WGS) entry which is preliminary data.</text>
</comment>
<feature type="binding site" evidence="8">
    <location>
        <position position="266"/>
    </location>
    <ligand>
        <name>hybrid [4Fe-2O-2S] cluster</name>
        <dbReference type="ChEBI" id="CHEBI:60519"/>
    </ligand>
</feature>
<feature type="domain" description="DUF1858" evidence="9">
    <location>
        <begin position="556"/>
        <end position="606"/>
    </location>
</feature>
<dbReference type="GO" id="GO:0051539">
    <property type="term" value="F:4 iron, 4 sulfur cluster binding"/>
    <property type="evidence" value="ECO:0007669"/>
    <property type="project" value="UniProtKB-KW"/>
</dbReference>
<feature type="binding site" evidence="8">
    <location>
        <position position="11"/>
    </location>
    <ligand>
        <name>[4Fe-4S] cluster</name>
        <dbReference type="ChEBI" id="CHEBI:49883"/>
    </ligand>
</feature>
<evidence type="ECO:0000313" key="10">
    <source>
        <dbReference type="EMBL" id="RGD80884.1"/>
    </source>
</evidence>
<dbReference type="EC" id="1.7.99.1" evidence="8"/>
<evidence type="ECO:0000256" key="8">
    <source>
        <dbReference type="HAMAP-Rule" id="MF_00069"/>
    </source>
</evidence>
<evidence type="ECO:0000313" key="11">
    <source>
        <dbReference type="Proteomes" id="UP000261032"/>
    </source>
</evidence>
<dbReference type="CDD" id="cd01914">
    <property type="entry name" value="HCP"/>
    <property type="match status" value="1"/>
</dbReference>
<feature type="binding site" evidence="8">
    <location>
        <position position="8"/>
    </location>
    <ligand>
        <name>[4Fe-4S] cluster</name>
        <dbReference type="ChEBI" id="CHEBI:49883"/>
    </ligand>
</feature>
<dbReference type="GO" id="GO:0050418">
    <property type="term" value="F:hydroxylamine reductase activity"/>
    <property type="evidence" value="ECO:0007669"/>
    <property type="project" value="UniProtKB-UniRule"/>
</dbReference>
<feature type="binding site" evidence="8">
    <location>
        <position position="20"/>
    </location>
    <ligand>
        <name>[4Fe-4S] cluster</name>
        <dbReference type="ChEBI" id="CHEBI:49883"/>
    </ligand>
</feature>
<dbReference type="Pfam" id="PF08984">
    <property type="entry name" value="DUF1858"/>
    <property type="match status" value="1"/>
</dbReference>
<proteinExistence type="inferred from homology"/>
<dbReference type="Gene3D" id="1.10.3910.10">
    <property type="entry name" value="SP0561-like"/>
    <property type="match status" value="1"/>
</dbReference>
<feature type="binding site" evidence="8">
    <location>
        <position position="429"/>
    </location>
    <ligand>
        <name>hybrid [4Fe-2O-2S] cluster</name>
        <dbReference type="ChEBI" id="CHEBI:60519"/>
    </ligand>
</feature>
<dbReference type="GO" id="GO:0004601">
    <property type="term" value="F:peroxidase activity"/>
    <property type="evidence" value="ECO:0007669"/>
    <property type="project" value="TreeGrafter"/>
</dbReference>
<evidence type="ECO:0000256" key="6">
    <source>
        <dbReference type="ARBA" id="ARBA00023014"/>
    </source>
</evidence>
<dbReference type="PANTHER" id="PTHR30109:SF0">
    <property type="entry name" value="HYDROXYLAMINE REDUCTASE"/>
    <property type="match status" value="1"/>
</dbReference>
<evidence type="ECO:0000256" key="1">
    <source>
        <dbReference type="ARBA" id="ARBA00004496"/>
    </source>
</evidence>